<dbReference type="PROSITE" id="PS51186">
    <property type="entry name" value="GNAT"/>
    <property type="match status" value="1"/>
</dbReference>
<name>A0A8S3YMS8_9EUPU</name>
<dbReference type="Gene3D" id="3.40.630.30">
    <property type="match status" value="1"/>
</dbReference>
<sequence length="204" mass="22886">MLIEHNSNRDSWKVDRDMMHLPMHATLPDGRHITIDTITDGQISDMYSLIVAAAVNGHGFGVDEYPTEKDFRKEVDGYPSFVLCGKECGKMIGAFSLIDSKFYRGTENKLVDPIIIVKKSERGKGIGDFIFRQVVLFSKRLGFTGIYTDTFSNNHAMMKIIERCPGFQRVGHFPLGGKMPDGTLVGANLYFKDLRNISEDNTLG</sequence>
<evidence type="ECO:0000313" key="2">
    <source>
        <dbReference type="EMBL" id="CAG5115626.1"/>
    </source>
</evidence>
<protein>
    <recommendedName>
        <fullName evidence="1">N-acetyltransferase domain-containing protein</fullName>
    </recommendedName>
</protein>
<dbReference type="Proteomes" id="UP000678393">
    <property type="component" value="Unassembled WGS sequence"/>
</dbReference>
<evidence type="ECO:0000313" key="3">
    <source>
        <dbReference type="Proteomes" id="UP000678393"/>
    </source>
</evidence>
<dbReference type="SUPFAM" id="SSF55729">
    <property type="entry name" value="Acyl-CoA N-acyltransferases (Nat)"/>
    <property type="match status" value="1"/>
</dbReference>
<dbReference type="AlphaFoldDB" id="A0A8S3YMS8"/>
<proteinExistence type="predicted"/>
<dbReference type="InterPro" id="IPR016181">
    <property type="entry name" value="Acyl_CoA_acyltransferase"/>
</dbReference>
<comment type="caution">
    <text evidence="2">The sequence shown here is derived from an EMBL/GenBank/DDBJ whole genome shotgun (WGS) entry which is preliminary data.</text>
</comment>
<feature type="domain" description="N-acetyltransferase" evidence="1">
    <location>
        <begin position="33"/>
        <end position="195"/>
    </location>
</feature>
<organism evidence="2 3">
    <name type="scientific">Candidula unifasciata</name>
    <dbReference type="NCBI Taxonomy" id="100452"/>
    <lineage>
        <taxon>Eukaryota</taxon>
        <taxon>Metazoa</taxon>
        <taxon>Spiralia</taxon>
        <taxon>Lophotrochozoa</taxon>
        <taxon>Mollusca</taxon>
        <taxon>Gastropoda</taxon>
        <taxon>Heterobranchia</taxon>
        <taxon>Euthyneura</taxon>
        <taxon>Panpulmonata</taxon>
        <taxon>Eupulmonata</taxon>
        <taxon>Stylommatophora</taxon>
        <taxon>Helicina</taxon>
        <taxon>Helicoidea</taxon>
        <taxon>Geomitridae</taxon>
        <taxon>Candidula</taxon>
    </lineage>
</organism>
<keyword evidence="3" id="KW-1185">Reference proteome</keyword>
<gene>
    <name evidence="2" type="ORF">CUNI_LOCUS1184</name>
</gene>
<reference evidence="2" key="1">
    <citation type="submission" date="2021-04" db="EMBL/GenBank/DDBJ databases">
        <authorList>
            <consortium name="Molecular Ecology Group"/>
        </authorList>
    </citation>
    <scope>NUCLEOTIDE SEQUENCE</scope>
</reference>
<dbReference type="EMBL" id="CAJHNH020000142">
    <property type="protein sequence ID" value="CAG5115626.1"/>
    <property type="molecule type" value="Genomic_DNA"/>
</dbReference>
<evidence type="ECO:0000259" key="1">
    <source>
        <dbReference type="PROSITE" id="PS51186"/>
    </source>
</evidence>
<dbReference type="OrthoDB" id="6133707at2759"/>
<dbReference type="Pfam" id="PF00583">
    <property type="entry name" value="Acetyltransf_1"/>
    <property type="match status" value="1"/>
</dbReference>
<accession>A0A8S3YMS8</accession>
<dbReference type="InterPro" id="IPR000182">
    <property type="entry name" value="GNAT_dom"/>
</dbReference>
<dbReference type="GO" id="GO:0016747">
    <property type="term" value="F:acyltransferase activity, transferring groups other than amino-acyl groups"/>
    <property type="evidence" value="ECO:0007669"/>
    <property type="project" value="InterPro"/>
</dbReference>